<protein>
    <recommendedName>
        <fullName evidence="1">tyrosine--tRNA ligase</fullName>
        <ecNumber evidence="1">6.1.1.1</ecNumber>
    </recommendedName>
    <alternativeName>
        <fullName evidence="7">Tyrosyl-tRNA synthetase</fullName>
    </alternativeName>
</protein>
<keyword evidence="4 9" id="KW-0067">ATP-binding</keyword>
<evidence type="ECO:0000256" key="5">
    <source>
        <dbReference type="ARBA" id="ARBA00022917"/>
    </source>
</evidence>
<organism evidence="10 11">
    <name type="scientific">Dehalococcoides mccartyi</name>
    <dbReference type="NCBI Taxonomy" id="61435"/>
    <lineage>
        <taxon>Bacteria</taxon>
        <taxon>Bacillati</taxon>
        <taxon>Chloroflexota</taxon>
        <taxon>Dehalococcoidia</taxon>
        <taxon>Dehalococcoidales</taxon>
        <taxon>Dehalococcoidaceae</taxon>
        <taxon>Dehalococcoides</taxon>
    </lineage>
</organism>
<keyword evidence="2 9" id="KW-0436">Ligase</keyword>
<comment type="caution">
    <text evidence="10">The sequence shown here is derived from an EMBL/GenBank/DDBJ whole genome shotgun (WGS) entry which is preliminary data.</text>
</comment>
<dbReference type="EC" id="6.1.1.1" evidence="1"/>
<keyword evidence="3 9" id="KW-0547">Nucleotide-binding</keyword>
<name>A0A2J1DTV7_9CHLR</name>
<sequence>MIPPLMKTAFARPVVWHFGSKMKNIGADIALAGMDQRRAHMLARDAAEKLGWTKPVALHTPLLMSLVGGGRMDPVEAKMSKSDPNSAVFLHDKPEDISKKMKNAFCPPEVENNPVLDTMRLIVFP</sequence>
<dbReference type="GO" id="GO:0004831">
    <property type="term" value="F:tyrosine-tRNA ligase activity"/>
    <property type="evidence" value="ECO:0007669"/>
    <property type="project" value="UniProtKB-EC"/>
</dbReference>
<evidence type="ECO:0000313" key="11">
    <source>
        <dbReference type="Proteomes" id="UP000233649"/>
    </source>
</evidence>
<feature type="non-terminal residue" evidence="10">
    <location>
        <position position="125"/>
    </location>
</feature>
<evidence type="ECO:0000256" key="3">
    <source>
        <dbReference type="ARBA" id="ARBA00022741"/>
    </source>
</evidence>
<proteinExistence type="inferred from homology"/>
<dbReference type="Proteomes" id="UP000233649">
    <property type="component" value="Unassembled WGS sequence"/>
</dbReference>
<accession>A0A2J1DTV7</accession>
<dbReference type="GO" id="GO:0006437">
    <property type="term" value="P:tyrosyl-tRNA aminoacylation"/>
    <property type="evidence" value="ECO:0007669"/>
    <property type="project" value="TreeGrafter"/>
</dbReference>
<keyword evidence="6 9" id="KW-0030">Aminoacyl-tRNA synthetase</keyword>
<dbReference type="EMBL" id="PHFD01000317">
    <property type="protein sequence ID" value="PKH45578.1"/>
    <property type="molecule type" value="Genomic_DNA"/>
</dbReference>
<evidence type="ECO:0000256" key="1">
    <source>
        <dbReference type="ARBA" id="ARBA00013160"/>
    </source>
</evidence>
<reference evidence="10 11" key="1">
    <citation type="journal article" date="2017" name="FEMS Microbiol. Ecol.">
        <title>Reconstructed genomes of novel Dehalococcoides mccartyi strains from 1,2,3,4-tetrachlorodibenzo-p-dioxin-dechlorinating enrichment cultures reveal divergent reductive dehalogenase gene profiles.</title>
        <authorList>
            <person name="Dam H.T."/>
            <person name="Vollmers J."/>
            <person name="Kaster A.K."/>
            <person name="Haggblom M.M."/>
        </authorList>
    </citation>
    <scope>NUCLEOTIDE SEQUENCE [LARGE SCALE GENOMIC DNA]</scope>
    <source>
        <strain evidence="10 11">H1-3-2.001</strain>
    </source>
</reference>
<comment type="catalytic activity">
    <reaction evidence="8">
        <text>tRNA(Tyr) + L-tyrosine + ATP = L-tyrosyl-tRNA(Tyr) + AMP + diphosphate + H(+)</text>
        <dbReference type="Rhea" id="RHEA:10220"/>
        <dbReference type="Rhea" id="RHEA-COMP:9706"/>
        <dbReference type="Rhea" id="RHEA-COMP:9707"/>
        <dbReference type="ChEBI" id="CHEBI:15378"/>
        <dbReference type="ChEBI" id="CHEBI:30616"/>
        <dbReference type="ChEBI" id="CHEBI:33019"/>
        <dbReference type="ChEBI" id="CHEBI:58315"/>
        <dbReference type="ChEBI" id="CHEBI:78442"/>
        <dbReference type="ChEBI" id="CHEBI:78536"/>
        <dbReference type="ChEBI" id="CHEBI:456215"/>
        <dbReference type="EC" id="6.1.1.1"/>
    </reaction>
</comment>
<evidence type="ECO:0000256" key="7">
    <source>
        <dbReference type="ARBA" id="ARBA00033323"/>
    </source>
</evidence>
<gene>
    <name evidence="10" type="primary">tyrS</name>
    <name evidence="10" type="ORF">CVH13_01462</name>
</gene>
<comment type="similarity">
    <text evidence="9">Belongs to the class-I aminoacyl-tRNA synthetase family.</text>
</comment>
<dbReference type="InterPro" id="IPR014729">
    <property type="entry name" value="Rossmann-like_a/b/a_fold"/>
</dbReference>
<dbReference type="SUPFAM" id="SSF52374">
    <property type="entry name" value="Nucleotidylyl transferase"/>
    <property type="match status" value="1"/>
</dbReference>
<evidence type="ECO:0000256" key="8">
    <source>
        <dbReference type="ARBA" id="ARBA00048248"/>
    </source>
</evidence>
<dbReference type="GO" id="GO:0005737">
    <property type="term" value="C:cytoplasm"/>
    <property type="evidence" value="ECO:0007669"/>
    <property type="project" value="TreeGrafter"/>
</dbReference>
<dbReference type="PANTHER" id="PTHR46264">
    <property type="entry name" value="TYROSINE-TRNA LIGASE"/>
    <property type="match status" value="1"/>
</dbReference>
<dbReference type="GO" id="GO:0005524">
    <property type="term" value="F:ATP binding"/>
    <property type="evidence" value="ECO:0007669"/>
    <property type="project" value="UniProtKB-KW"/>
</dbReference>
<dbReference type="Gene3D" id="3.40.50.620">
    <property type="entry name" value="HUPs"/>
    <property type="match status" value="1"/>
</dbReference>
<dbReference type="PANTHER" id="PTHR46264:SF4">
    <property type="entry name" value="TYROSINE--TRNA LIGASE, CYTOPLASMIC"/>
    <property type="match status" value="1"/>
</dbReference>
<evidence type="ECO:0000256" key="4">
    <source>
        <dbReference type="ARBA" id="ARBA00022840"/>
    </source>
</evidence>
<dbReference type="Pfam" id="PF00579">
    <property type="entry name" value="tRNA-synt_1b"/>
    <property type="match status" value="1"/>
</dbReference>
<keyword evidence="5 9" id="KW-0648">Protein biosynthesis</keyword>
<dbReference type="InterPro" id="IPR050489">
    <property type="entry name" value="Tyr-tRNA_synthase"/>
</dbReference>
<evidence type="ECO:0000256" key="9">
    <source>
        <dbReference type="RuleBase" id="RU363036"/>
    </source>
</evidence>
<evidence type="ECO:0000313" key="10">
    <source>
        <dbReference type="EMBL" id="PKH45578.1"/>
    </source>
</evidence>
<evidence type="ECO:0000256" key="2">
    <source>
        <dbReference type="ARBA" id="ARBA00022598"/>
    </source>
</evidence>
<dbReference type="InterPro" id="IPR002305">
    <property type="entry name" value="aa-tRNA-synth_Ic"/>
</dbReference>
<evidence type="ECO:0000256" key="6">
    <source>
        <dbReference type="ARBA" id="ARBA00023146"/>
    </source>
</evidence>
<dbReference type="AlphaFoldDB" id="A0A2J1DTV7"/>